<name>A0A1D6KDY3_MAIZE</name>
<dbReference type="IntAct" id="A0A1D6KDY3">
    <property type="interactions" value="1"/>
</dbReference>
<dbReference type="Pfam" id="PF00646">
    <property type="entry name" value="F-box"/>
    <property type="match status" value="1"/>
</dbReference>
<feature type="domain" description="F-box protein AT5G49610-like beta-propeller" evidence="2">
    <location>
        <begin position="100"/>
        <end position="362"/>
    </location>
</feature>
<feature type="domain" description="F-box" evidence="1">
    <location>
        <begin position="7"/>
        <end position="42"/>
    </location>
</feature>
<proteinExistence type="predicted"/>
<reference evidence="3" key="1">
    <citation type="submission" date="2015-12" db="EMBL/GenBank/DDBJ databases">
        <title>Update maize B73 reference genome by single molecule sequencing technologies.</title>
        <authorList>
            <consortium name="Maize Genome Sequencing Project"/>
            <person name="Ware D."/>
        </authorList>
    </citation>
    <scope>NUCLEOTIDE SEQUENCE [LARGE SCALE GENOMIC DNA]</scope>
    <source>
        <tissue evidence="3">Seedling</tissue>
    </source>
</reference>
<dbReference type="FunCoup" id="A0A1D6KDY3">
    <property type="interactions" value="173"/>
</dbReference>
<protein>
    <recommendedName>
        <fullName evidence="4">F-box domain-containing protein</fullName>
    </recommendedName>
</protein>
<dbReference type="PANTHER" id="PTHR32133:SF314">
    <property type="entry name" value="F-BOX DOMAIN-CONTAINING PROTEIN"/>
    <property type="match status" value="1"/>
</dbReference>
<dbReference type="AlphaFoldDB" id="A0A1D6KDY3"/>
<dbReference type="EMBL" id="CM007647">
    <property type="protein sequence ID" value="ONM01383.1"/>
    <property type="molecule type" value="Genomic_DNA"/>
</dbReference>
<dbReference type="InterPro" id="IPR056594">
    <property type="entry name" value="AT5G49610-like_b-prop"/>
</dbReference>
<dbReference type="InParanoid" id="A0A1D6KDY3"/>
<evidence type="ECO:0000259" key="2">
    <source>
        <dbReference type="Pfam" id="PF23635"/>
    </source>
</evidence>
<dbReference type="InterPro" id="IPR036047">
    <property type="entry name" value="F-box-like_dom_sf"/>
</dbReference>
<dbReference type="PANTHER" id="PTHR32133">
    <property type="entry name" value="OS07G0120400 PROTEIN"/>
    <property type="match status" value="1"/>
</dbReference>
<dbReference type="InterPro" id="IPR001810">
    <property type="entry name" value="F-box_dom"/>
</dbReference>
<organism evidence="3">
    <name type="scientific">Zea mays</name>
    <name type="common">Maize</name>
    <dbReference type="NCBI Taxonomy" id="4577"/>
    <lineage>
        <taxon>Eukaryota</taxon>
        <taxon>Viridiplantae</taxon>
        <taxon>Streptophyta</taxon>
        <taxon>Embryophyta</taxon>
        <taxon>Tracheophyta</taxon>
        <taxon>Spermatophyta</taxon>
        <taxon>Magnoliopsida</taxon>
        <taxon>Liliopsida</taxon>
        <taxon>Poales</taxon>
        <taxon>Poaceae</taxon>
        <taxon>PACMAD clade</taxon>
        <taxon>Panicoideae</taxon>
        <taxon>Andropogonodae</taxon>
        <taxon>Andropogoneae</taxon>
        <taxon>Tripsacinae</taxon>
        <taxon>Zea</taxon>
    </lineage>
</organism>
<accession>A0A1D6KDY3</accession>
<dbReference type="CDD" id="cd09917">
    <property type="entry name" value="F-box_SF"/>
    <property type="match status" value="1"/>
</dbReference>
<dbReference type="ExpressionAtlas" id="A0A1D6KDY3">
    <property type="expression patterns" value="baseline and differential"/>
</dbReference>
<sequence>MAAPPELVDDTIAEICLRLPPDEPAHLVRAALVSRRWRRILSGGAFLRRYRAFHGAPPLLGFVDNTIGLHGATAPRFSPTTSSGSPFPRRTFDCICWEALDCRHGRVLLGLFAERVNLVVWDPVTGDHCGLPDPGVLPGYYSAAVLCAARGCDHLHCRGGGPFRVVLAGMDYFSRDAGVRARLYCSEAAAWVASAQLASDSHVMRKPSALVGDNVYFQLMEGDVFLRYDMGRNRLSTFDPPAAHVDEGGVVLMPMGGDGSLGLAGVRGSRLCLWSTSVGAEGIGGWVRRGDIELMTRIPFMPYSEAHVIASAEGLGFGTIFLVSTEVGLFAVDLKSGQERKLSEPGNYNDFAVFPFMSFYTPGTTVQAARYRHPGGHTNHCNTEAKNGIAWLIYRSIKLSLQVLSSFCCRNDVSQETQAMKPTYWSLMLLCSLADS</sequence>
<dbReference type="SUPFAM" id="SSF81383">
    <property type="entry name" value="F-box domain"/>
    <property type="match status" value="1"/>
</dbReference>
<dbReference type="Pfam" id="PF23635">
    <property type="entry name" value="Beta-prop_AT5G49610-like"/>
    <property type="match status" value="1"/>
</dbReference>
<evidence type="ECO:0000313" key="3">
    <source>
        <dbReference type="EMBL" id="ONM01383.1"/>
    </source>
</evidence>
<gene>
    <name evidence="3" type="ORF">ZEAMMB73_Zm00001d030683</name>
</gene>
<evidence type="ECO:0008006" key="4">
    <source>
        <dbReference type="Google" id="ProtNLM"/>
    </source>
</evidence>
<evidence type="ECO:0000259" key="1">
    <source>
        <dbReference type="Pfam" id="PF00646"/>
    </source>
</evidence>